<sequence length="76" mass="8864">MAENDRREQRYRKEQVLHKDEINLALIFLFLCLKTNKKKIKILENLLGSNCFFCFCFFKKVIRSNSLGGSCTTGIS</sequence>
<proteinExistence type="predicted"/>
<reference evidence="1" key="2">
    <citation type="journal article" date="2015" name="Fish Shellfish Immunol.">
        <title>Early steps in the European eel (Anguilla anguilla)-Vibrio vulnificus interaction in the gills: Role of the RtxA13 toxin.</title>
        <authorList>
            <person name="Callol A."/>
            <person name="Pajuelo D."/>
            <person name="Ebbesson L."/>
            <person name="Teles M."/>
            <person name="MacKenzie S."/>
            <person name="Amaro C."/>
        </authorList>
    </citation>
    <scope>NUCLEOTIDE SEQUENCE</scope>
</reference>
<name>A0A0E9X655_ANGAN</name>
<evidence type="ECO:0000313" key="1">
    <source>
        <dbReference type="EMBL" id="JAH97330.1"/>
    </source>
</evidence>
<protein>
    <submittedName>
        <fullName evidence="1">Uncharacterized protein</fullName>
    </submittedName>
</protein>
<dbReference type="EMBL" id="GBXM01011247">
    <property type="protein sequence ID" value="JAH97330.1"/>
    <property type="molecule type" value="Transcribed_RNA"/>
</dbReference>
<accession>A0A0E9X655</accession>
<reference evidence="1" key="1">
    <citation type="submission" date="2014-11" db="EMBL/GenBank/DDBJ databases">
        <authorList>
            <person name="Amaro Gonzalez C."/>
        </authorList>
    </citation>
    <scope>NUCLEOTIDE SEQUENCE</scope>
</reference>
<organism evidence="1">
    <name type="scientific">Anguilla anguilla</name>
    <name type="common">European freshwater eel</name>
    <name type="synonym">Muraena anguilla</name>
    <dbReference type="NCBI Taxonomy" id="7936"/>
    <lineage>
        <taxon>Eukaryota</taxon>
        <taxon>Metazoa</taxon>
        <taxon>Chordata</taxon>
        <taxon>Craniata</taxon>
        <taxon>Vertebrata</taxon>
        <taxon>Euteleostomi</taxon>
        <taxon>Actinopterygii</taxon>
        <taxon>Neopterygii</taxon>
        <taxon>Teleostei</taxon>
        <taxon>Anguilliformes</taxon>
        <taxon>Anguillidae</taxon>
        <taxon>Anguilla</taxon>
    </lineage>
</organism>
<dbReference type="AlphaFoldDB" id="A0A0E9X655"/>